<proteinExistence type="predicted"/>
<organism evidence="1 2">
    <name type="scientific">Rangifer tarandus platyrhynchus</name>
    <name type="common">Svalbard reindeer</name>
    <dbReference type="NCBI Taxonomy" id="3082113"/>
    <lineage>
        <taxon>Eukaryota</taxon>
        <taxon>Metazoa</taxon>
        <taxon>Chordata</taxon>
        <taxon>Craniata</taxon>
        <taxon>Vertebrata</taxon>
        <taxon>Euteleostomi</taxon>
        <taxon>Mammalia</taxon>
        <taxon>Eutheria</taxon>
        <taxon>Laurasiatheria</taxon>
        <taxon>Artiodactyla</taxon>
        <taxon>Ruminantia</taxon>
        <taxon>Pecora</taxon>
        <taxon>Cervidae</taxon>
        <taxon>Odocoileinae</taxon>
        <taxon>Rangifer</taxon>
    </lineage>
</organism>
<name>A0ACB1MJZ9_RANTA</name>
<dbReference type="Proteomes" id="UP001162501">
    <property type="component" value="Chromosome 34"/>
</dbReference>
<accession>A0ACB1MJZ9</accession>
<gene>
    <name evidence="1" type="ORF">MRATA1EN22A_LOCUS22379</name>
</gene>
<sequence length="181" mass="19265">MPLRATEDAPGMARRLRLNPALLARPLLDPAVPSGCFEDGVQSRDRAQQPRGGAEKISRRSFVLRIRDTAALGLITLEQQASAPPSSLFFAFLWKNKSGNVSGKDISSWVSSAGFPQATLLLRADHVNADPKRIPVGSPPSSSDRTPVGQRQSRGGGDGKLASAHALSRHVRGTLQGHSGD</sequence>
<dbReference type="EMBL" id="OZ243562">
    <property type="protein sequence ID" value="CAN0501987.1"/>
    <property type="molecule type" value="Genomic_DNA"/>
</dbReference>
<evidence type="ECO:0000313" key="2">
    <source>
        <dbReference type="Proteomes" id="UP001162501"/>
    </source>
</evidence>
<evidence type="ECO:0000313" key="1">
    <source>
        <dbReference type="EMBL" id="CAN0501987.1"/>
    </source>
</evidence>
<protein>
    <submittedName>
        <fullName evidence="1">Uncharacterized protein</fullName>
    </submittedName>
</protein>
<reference evidence="1" key="1">
    <citation type="submission" date="2025-03" db="EMBL/GenBank/DDBJ databases">
        <authorList>
            <consortium name="ELIXIR-Norway"/>
            <consortium name="Elixir Norway"/>
        </authorList>
    </citation>
    <scope>NUCLEOTIDE SEQUENCE</scope>
</reference>